<evidence type="ECO:0000313" key="2">
    <source>
        <dbReference type="EMBL" id="KAH0814347.1"/>
    </source>
</evidence>
<name>A0A8J6HHA5_TENMO</name>
<proteinExistence type="predicted"/>
<dbReference type="InterPro" id="IPR027267">
    <property type="entry name" value="AH/BAR_dom_sf"/>
</dbReference>
<gene>
    <name evidence="2" type="ORF">GEV33_008441</name>
</gene>
<evidence type="ECO:0000313" key="3">
    <source>
        <dbReference type="Proteomes" id="UP000719412"/>
    </source>
</evidence>
<accession>A0A8J6HHA5</accession>
<dbReference type="EMBL" id="JABDTM020024364">
    <property type="protein sequence ID" value="KAH0814347.1"/>
    <property type="molecule type" value="Genomic_DNA"/>
</dbReference>
<evidence type="ECO:0000256" key="1">
    <source>
        <dbReference type="SAM" id="Coils"/>
    </source>
</evidence>
<protein>
    <submittedName>
        <fullName evidence="2">Uncharacterized protein</fullName>
    </submittedName>
</protein>
<dbReference type="Pfam" id="PF15011">
    <property type="entry name" value="CA109-like"/>
    <property type="match status" value="1"/>
</dbReference>
<keyword evidence="3" id="KW-1185">Reference proteome</keyword>
<comment type="caution">
    <text evidence="2">The sequence shown here is derived from an EMBL/GenBank/DDBJ whole genome shotgun (WGS) entry which is preliminary data.</text>
</comment>
<dbReference type="InterPro" id="IPR029159">
    <property type="entry name" value="CA109-like"/>
</dbReference>
<reference evidence="2" key="2">
    <citation type="submission" date="2021-08" db="EMBL/GenBank/DDBJ databases">
        <authorList>
            <person name="Eriksson T."/>
        </authorList>
    </citation>
    <scope>NUCLEOTIDE SEQUENCE</scope>
    <source>
        <strain evidence="2">Stoneville</strain>
        <tissue evidence="2">Whole head</tissue>
    </source>
</reference>
<organism evidence="2 3">
    <name type="scientific">Tenebrio molitor</name>
    <name type="common">Yellow mealworm beetle</name>
    <dbReference type="NCBI Taxonomy" id="7067"/>
    <lineage>
        <taxon>Eukaryota</taxon>
        <taxon>Metazoa</taxon>
        <taxon>Ecdysozoa</taxon>
        <taxon>Arthropoda</taxon>
        <taxon>Hexapoda</taxon>
        <taxon>Insecta</taxon>
        <taxon>Pterygota</taxon>
        <taxon>Neoptera</taxon>
        <taxon>Endopterygota</taxon>
        <taxon>Coleoptera</taxon>
        <taxon>Polyphaga</taxon>
        <taxon>Cucujiformia</taxon>
        <taxon>Tenebrionidae</taxon>
        <taxon>Tenebrio</taxon>
    </lineage>
</organism>
<dbReference type="SUPFAM" id="SSF103657">
    <property type="entry name" value="BAR/IMD domain-like"/>
    <property type="match status" value="1"/>
</dbReference>
<reference evidence="2" key="1">
    <citation type="journal article" date="2020" name="J Insects Food Feed">
        <title>The yellow mealworm (Tenebrio molitor) genome: a resource for the emerging insects as food and feed industry.</title>
        <authorList>
            <person name="Eriksson T."/>
            <person name="Andere A."/>
            <person name="Kelstrup H."/>
            <person name="Emery V."/>
            <person name="Picard C."/>
        </authorList>
    </citation>
    <scope>NUCLEOTIDE SEQUENCE</scope>
    <source>
        <strain evidence="2">Stoneville</strain>
        <tissue evidence="2">Whole head</tissue>
    </source>
</reference>
<keyword evidence="1" id="KW-0175">Coiled coil</keyword>
<feature type="coiled-coil region" evidence="1">
    <location>
        <begin position="73"/>
        <end position="100"/>
    </location>
</feature>
<dbReference type="Proteomes" id="UP000719412">
    <property type="component" value="Unassembled WGS sequence"/>
</dbReference>
<sequence>MDNAEIQVQKHLVSFCKVLPAHVHSWGSVLQESVKSLQTLTNLCEQQRHVKRAKLLHLENVDEARTTLLCRISDRVEEELVQLKELIDTLNKCNNDLKNRLLTFERSTLNLDWERDSELIRGNGSQPSLARLLQNGLAFSNFFSKRARNISDNFKSLNLDEEKSIKRLQASFDVDLDDKVVTSLVALTHESLFGYAARISGEVLRVLPRSKLKILSFYKGSHGLYVMTGITTTPGLGSCRCEVRVPPGELRGRHGPADAGVGFDPLLRSVRRTFRDEDHKSAPAI</sequence>
<dbReference type="AlphaFoldDB" id="A0A8J6HHA5"/>